<name>A0A1A9ULE0_GLOAU</name>
<dbReference type="VEuPathDB" id="VectorBase:GAUT008259"/>
<dbReference type="EnsemblMetazoa" id="GAUT008259-RA">
    <property type="protein sequence ID" value="GAUT008259-PA"/>
    <property type="gene ID" value="GAUT008259"/>
</dbReference>
<feature type="region of interest" description="Disordered" evidence="1">
    <location>
        <begin position="131"/>
        <end position="175"/>
    </location>
</feature>
<keyword evidence="3" id="KW-1185">Reference proteome</keyword>
<dbReference type="Proteomes" id="UP000078200">
    <property type="component" value="Unassembled WGS sequence"/>
</dbReference>
<proteinExistence type="predicted"/>
<reference evidence="2" key="1">
    <citation type="submission" date="2020-05" db="UniProtKB">
        <authorList>
            <consortium name="EnsemblMetazoa"/>
        </authorList>
    </citation>
    <scope>IDENTIFICATION</scope>
    <source>
        <strain evidence="2">TTRI</strain>
    </source>
</reference>
<protein>
    <submittedName>
        <fullName evidence="2">Uncharacterized protein</fullName>
    </submittedName>
</protein>
<accession>A0A1A9ULE0</accession>
<feature type="compositionally biased region" description="Acidic residues" evidence="1">
    <location>
        <begin position="220"/>
        <end position="251"/>
    </location>
</feature>
<evidence type="ECO:0000313" key="3">
    <source>
        <dbReference type="Proteomes" id="UP000078200"/>
    </source>
</evidence>
<dbReference type="AlphaFoldDB" id="A0A1A9ULE0"/>
<evidence type="ECO:0000256" key="1">
    <source>
        <dbReference type="SAM" id="MobiDB-lite"/>
    </source>
</evidence>
<feature type="compositionally biased region" description="Low complexity" evidence="1">
    <location>
        <begin position="143"/>
        <end position="169"/>
    </location>
</feature>
<feature type="region of interest" description="Disordered" evidence="1">
    <location>
        <begin position="438"/>
        <end position="465"/>
    </location>
</feature>
<evidence type="ECO:0000313" key="2">
    <source>
        <dbReference type="EnsemblMetazoa" id="GAUT008259-PA"/>
    </source>
</evidence>
<sequence>MATTTTNLKQTNAHTNIVDNDKTRTTKATATATATAAVAATLTSKPIKIPERFSSQLSTGSADSGCGVNATVATNGSSSTSLAYQQKNLLLLPSFKSRSTSLSLQGVAAHPKSQLQKLKQPAYRQLLSQDSGIDGETDSANGSQQQLKLNNCSSSSSESLVNNSSGELSAETDVSSGYAGSIHSFGLRRPRYKPCSSAGTLGLGLEDRIDEVEDLHLNENDEDLEDGDDECDDGDSTSLALEEDEDEDDANDSGLQMTVDRSMKSPDNENGRQSQYSNALAFKDKAVKTPKTPTLTSSFSAKQQQVLATDGNYHFPLLNISEEHFINPKLINKKDGLQDTMYYLDEFGSPKLREKYARKQKQKELKLQQQLRTKNYQKRDQTTTTTTTTTATAKRNAILTTEDGPSFADVTNIFNSTNKSKYFVATHCDTNNKKFSHVRKNKTNNRDNDDGNDNDSHGQATVNNEVNNCKKNIEVVVFGGAEETVGKFQSTESQNNLTKSSTTTCKKKEKHKAKATYLKQIGVFFKRSLSLHPRQAKK</sequence>
<dbReference type="STRING" id="7395.A0A1A9ULE0"/>
<feature type="region of interest" description="Disordered" evidence="1">
    <location>
        <begin position="219"/>
        <end position="254"/>
    </location>
</feature>
<organism evidence="2 3">
    <name type="scientific">Glossina austeni</name>
    <name type="common">Savannah tsetse fly</name>
    <dbReference type="NCBI Taxonomy" id="7395"/>
    <lineage>
        <taxon>Eukaryota</taxon>
        <taxon>Metazoa</taxon>
        <taxon>Ecdysozoa</taxon>
        <taxon>Arthropoda</taxon>
        <taxon>Hexapoda</taxon>
        <taxon>Insecta</taxon>
        <taxon>Pterygota</taxon>
        <taxon>Neoptera</taxon>
        <taxon>Endopterygota</taxon>
        <taxon>Diptera</taxon>
        <taxon>Brachycera</taxon>
        <taxon>Muscomorpha</taxon>
        <taxon>Hippoboscoidea</taxon>
        <taxon>Glossinidae</taxon>
        <taxon>Glossina</taxon>
    </lineage>
</organism>